<accession>A0A2H3CQZ5</accession>
<evidence type="ECO:0000313" key="2">
    <source>
        <dbReference type="EMBL" id="PBK81642.1"/>
    </source>
</evidence>
<gene>
    <name evidence="2" type="ORF">ARMGADRAFT_1068489</name>
</gene>
<protein>
    <submittedName>
        <fullName evidence="2">Uncharacterized protein</fullName>
    </submittedName>
</protein>
<reference evidence="3" key="1">
    <citation type="journal article" date="2017" name="Nat. Ecol. Evol.">
        <title>Genome expansion and lineage-specific genetic innovations in the forest pathogenic fungi Armillaria.</title>
        <authorList>
            <person name="Sipos G."/>
            <person name="Prasanna A.N."/>
            <person name="Walter M.C."/>
            <person name="O'Connor E."/>
            <person name="Balint B."/>
            <person name="Krizsan K."/>
            <person name="Kiss B."/>
            <person name="Hess J."/>
            <person name="Varga T."/>
            <person name="Slot J."/>
            <person name="Riley R."/>
            <person name="Boka B."/>
            <person name="Rigling D."/>
            <person name="Barry K."/>
            <person name="Lee J."/>
            <person name="Mihaltcheva S."/>
            <person name="LaButti K."/>
            <person name="Lipzen A."/>
            <person name="Waldron R."/>
            <person name="Moloney N.M."/>
            <person name="Sperisen C."/>
            <person name="Kredics L."/>
            <person name="Vagvoelgyi C."/>
            <person name="Patrignani A."/>
            <person name="Fitzpatrick D."/>
            <person name="Nagy I."/>
            <person name="Doyle S."/>
            <person name="Anderson J.B."/>
            <person name="Grigoriev I.V."/>
            <person name="Gueldener U."/>
            <person name="Muensterkoetter M."/>
            <person name="Nagy L.G."/>
        </authorList>
    </citation>
    <scope>NUCLEOTIDE SEQUENCE [LARGE SCALE GENOMIC DNA]</scope>
    <source>
        <strain evidence="3">Ar21-2</strain>
    </source>
</reference>
<name>A0A2H3CQZ5_ARMGA</name>
<evidence type="ECO:0000256" key="1">
    <source>
        <dbReference type="SAM" id="MobiDB-lite"/>
    </source>
</evidence>
<dbReference type="OrthoDB" id="2133190at2759"/>
<dbReference type="InParanoid" id="A0A2H3CQZ5"/>
<dbReference type="AlphaFoldDB" id="A0A2H3CQZ5"/>
<dbReference type="EMBL" id="KZ293726">
    <property type="protein sequence ID" value="PBK81642.1"/>
    <property type="molecule type" value="Genomic_DNA"/>
</dbReference>
<feature type="region of interest" description="Disordered" evidence="1">
    <location>
        <begin position="249"/>
        <end position="275"/>
    </location>
</feature>
<dbReference type="Proteomes" id="UP000217790">
    <property type="component" value="Unassembled WGS sequence"/>
</dbReference>
<organism evidence="2 3">
    <name type="scientific">Armillaria gallica</name>
    <name type="common">Bulbous honey fungus</name>
    <name type="synonym">Armillaria bulbosa</name>
    <dbReference type="NCBI Taxonomy" id="47427"/>
    <lineage>
        <taxon>Eukaryota</taxon>
        <taxon>Fungi</taxon>
        <taxon>Dikarya</taxon>
        <taxon>Basidiomycota</taxon>
        <taxon>Agaricomycotina</taxon>
        <taxon>Agaricomycetes</taxon>
        <taxon>Agaricomycetidae</taxon>
        <taxon>Agaricales</taxon>
        <taxon>Marasmiineae</taxon>
        <taxon>Physalacriaceae</taxon>
        <taxon>Armillaria</taxon>
    </lineage>
</organism>
<proteinExistence type="predicted"/>
<dbReference type="GO" id="GO:0046983">
    <property type="term" value="F:protein dimerization activity"/>
    <property type="evidence" value="ECO:0007669"/>
    <property type="project" value="InterPro"/>
</dbReference>
<sequence>MHVHGNTPVYMCSPASTWVYTENWGFSPVFPGVLKLDMPECRLVMEAQGHSSACSTILLKSLVTERCVEDGFGVRARCSVNRRPAATKDREEVYSCWWSRIPGWMNRPAAAQMWRRPHGFRVRTMTNTISPSRSSRPLFLWQATTSLRMSVSSFEESSPDPGAELASRVHESAGVVMAVPTTRVYIIVCINPSLPPLKQPRSTLLPFLPLLQHPAQFPYPLSLTTIERQYRTNLNTVIQSLRMAVPALQVSESNNGPKKSKGQRPRSEVKKTRQRLSMSEEMLMEEVQQRRCLWKGV</sequence>
<evidence type="ECO:0000313" key="3">
    <source>
        <dbReference type="Proteomes" id="UP000217790"/>
    </source>
</evidence>
<dbReference type="Gene3D" id="4.10.280.10">
    <property type="entry name" value="Helix-loop-helix DNA-binding domain"/>
    <property type="match status" value="1"/>
</dbReference>
<dbReference type="InterPro" id="IPR036638">
    <property type="entry name" value="HLH_DNA-bd_sf"/>
</dbReference>
<dbReference type="STRING" id="47427.A0A2H3CQZ5"/>
<keyword evidence="3" id="KW-1185">Reference proteome</keyword>